<evidence type="ECO:0000313" key="3">
    <source>
        <dbReference type="EMBL" id="CAL1605242.1"/>
    </source>
</evidence>
<dbReference type="PROSITE" id="PS50041">
    <property type="entry name" value="C_TYPE_LECTIN_2"/>
    <property type="match status" value="2"/>
</dbReference>
<proteinExistence type="predicted"/>
<feature type="domain" description="C-type lectin" evidence="2">
    <location>
        <begin position="22"/>
        <end position="109"/>
    </location>
</feature>
<evidence type="ECO:0000256" key="1">
    <source>
        <dbReference type="ARBA" id="ARBA00023157"/>
    </source>
</evidence>
<name>A0AAV2LW08_KNICA</name>
<dbReference type="SMART" id="SM00034">
    <property type="entry name" value="CLECT"/>
    <property type="match status" value="1"/>
</dbReference>
<dbReference type="SUPFAM" id="SSF56436">
    <property type="entry name" value="C-type lectin-like"/>
    <property type="match status" value="2"/>
</dbReference>
<dbReference type="EMBL" id="OZ035827">
    <property type="protein sequence ID" value="CAL1605242.1"/>
    <property type="molecule type" value="Genomic_DNA"/>
</dbReference>
<dbReference type="Gene3D" id="3.10.100.10">
    <property type="entry name" value="Mannose-Binding Protein A, subunit A"/>
    <property type="match status" value="2"/>
</dbReference>
<dbReference type="InterPro" id="IPR016186">
    <property type="entry name" value="C-type_lectin-like/link_sf"/>
</dbReference>
<dbReference type="AlphaFoldDB" id="A0AAV2LW08"/>
<accession>A0AAV2LW08</accession>
<dbReference type="InterPro" id="IPR001304">
    <property type="entry name" value="C-type_lectin-like"/>
</dbReference>
<evidence type="ECO:0000313" key="4">
    <source>
        <dbReference type="Proteomes" id="UP001497482"/>
    </source>
</evidence>
<dbReference type="InterPro" id="IPR018378">
    <property type="entry name" value="C-type_lectin_CS"/>
</dbReference>
<protein>
    <recommendedName>
        <fullName evidence="2">C-type lectin domain-containing protein</fullName>
    </recommendedName>
</protein>
<dbReference type="PANTHER" id="PTHR45784">
    <property type="entry name" value="C-TYPE LECTIN DOMAIN FAMILY 20 MEMBER A-RELATED"/>
    <property type="match status" value="1"/>
</dbReference>
<dbReference type="Proteomes" id="UP001497482">
    <property type="component" value="Chromosome 5"/>
</dbReference>
<reference evidence="3 4" key="1">
    <citation type="submission" date="2024-04" db="EMBL/GenBank/DDBJ databases">
        <authorList>
            <person name="Waldvogel A.-M."/>
            <person name="Schoenle A."/>
        </authorList>
    </citation>
    <scope>NUCLEOTIDE SEQUENCE [LARGE SCALE GENOMIC DNA]</scope>
</reference>
<gene>
    <name evidence="3" type="ORF">KC01_LOCUS32658</name>
</gene>
<dbReference type="Pfam" id="PF00059">
    <property type="entry name" value="Lectin_C"/>
    <property type="match status" value="2"/>
</dbReference>
<dbReference type="PROSITE" id="PS00615">
    <property type="entry name" value="C_TYPE_LECTIN_1"/>
    <property type="match status" value="1"/>
</dbReference>
<feature type="domain" description="C-type lectin" evidence="2">
    <location>
        <begin position="113"/>
        <end position="218"/>
    </location>
</feature>
<dbReference type="InterPro" id="IPR016187">
    <property type="entry name" value="CTDL_fold"/>
</dbReference>
<organism evidence="3 4">
    <name type="scientific">Knipowitschia caucasica</name>
    <name type="common">Caucasian dwarf goby</name>
    <name type="synonym">Pomatoschistus caucasicus</name>
    <dbReference type="NCBI Taxonomy" id="637954"/>
    <lineage>
        <taxon>Eukaryota</taxon>
        <taxon>Metazoa</taxon>
        <taxon>Chordata</taxon>
        <taxon>Craniata</taxon>
        <taxon>Vertebrata</taxon>
        <taxon>Euteleostomi</taxon>
        <taxon>Actinopterygii</taxon>
        <taxon>Neopterygii</taxon>
        <taxon>Teleostei</taxon>
        <taxon>Neoteleostei</taxon>
        <taxon>Acanthomorphata</taxon>
        <taxon>Gobiaria</taxon>
        <taxon>Gobiiformes</taxon>
        <taxon>Gobioidei</taxon>
        <taxon>Gobiidae</taxon>
        <taxon>Gobiinae</taxon>
        <taxon>Knipowitschia</taxon>
    </lineage>
</organism>
<sequence length="274" mass="31579">MWKKELWPDTMSFALVHCVIVYKYINLKKTWDDAREYCRERHKDLAKLENTEEVKKLQIPSGNTAWIGLFDDPASWKQMTSESNSWRWSSTGTTSPGQYQNWNNVQPSGLKEYFRITSLKSWSDSQSYCRQNYQDLATIQTSAETQAVKDLLPSSSSIVWIGLYRVSWRWSDGSPSAFRSWSTGEPGNSGGSEHCGSQSQSYVWSDAPCHFKYKFVCHEVAEMRPPALPPSLPTASSGLRVRSWCFRLLVFRQVWLWWSDSDPLNNLVVDDSCK</sequence>
<evidence type="ECO:0000259" key="2">
    <source>
        <dbReference type="PROSITE" id="PS50041"/>
    </source>
</evidence>
<keyword evidence="1" id="KW-1015">Disulfide bond</keyword>
<keyword evidence="4" id="KW-1185">Reference proteome</keyword>
<dbReference type="PANTHER" id="PTHR45784:SF3">
    <property type="entry name" value="C-TYPE LECTIN DOMAIN FAMILY 4 MEMBER K-LIKE-RELATED"/>
    <property type="match status" value="1"/>
</dbReference>